<proteinExistence type="predicted"/>
<dbReference type="Proteomes" id="UP001215280">
    <property type="component" value="Unassembled WGS sequence"/>
</dbReference>
<reference evidence="1" key="1">
    <citation type="submission" date="2023-03" db="EMBL/GenBank/DDBJ databases">
        <title>Massive genome expansion in bonnet fungi (Mycena s.s.) driven by repeated elements and novel gene families across ecological guilds.</title>
        <authorList>
            <consortium name="Lawrence Berkeley National Laboratory"/>
            <person name="Harder C.B."/>
            <person name="Miyauchi S."/>
            <person name="Viragh M."/>
            <person name="Kuo A."/>
            <person name="Thoen E."/>
            <person name="Andreopoulos B."/>
            <person name="Lu D."/>
            <person name="Skrede I."/>
            <person name="Drula E."/>
            <person name="Henrissat B."/>
            <person name="Morin E."/>
            <person name="Kohler A."/>
            <person name="Barry K."/>
            <person name="LaButti K."/>
            <person name="Morin E."/>
            <person name="Salamov A."/>
            <person name="Lipzen A."/>
            <person name="Mereny Z."/>
            <person name="Hegedus B."/>
            <person name="Baldrian P."/>
            <person name="Stursova M."/>
            <person name="Weitz H."/>
            <person name="Taylor A."/>
            <person name="Grigoriev I.V."/>
            <person name="Nagy L.G."/>
            <person name="Martin F."/>
            <person name="Kauserud H."/>
        </authorList>
    </citation>
    <scope>NUCLEOTIDE SEQUENCE</scope>
    <source>
        <strain evidence="1">CBHHK188m</strain>
    </source>
</reference>
<organism evidence="1 2">
    <name type="scientific">Mycena maculata</name>
    <dbReference type="NCBI Taxonomy" id="230809"/>
    <lineage>
        <taxon>Eukaryota</taxon>
        <taxon>Fungi</taxon>
        <taxon>Dikarya</taxon>
        <taxon>Basidiomycota</taxon>
        <taxon>Agaricomycotina</taxon>
        <taxon>Agaricomycetes</taxon>
        <taxon>Agaricomycetidae</taxon>
        <taxon>Agaricales</taxon>
        <taxon>Marasmiineae</taxon>
        <taxon>Mycenaceae</taxon>
        <taxon>Mycena</taxon>
    </lineage>
</organism>
<sequence>MAGTPPAHGATHQQRDASCLERTAGRWWNTPNWPQRQGCGSVWVWLCAKTGNVRAVSQSYKGGRQAWQCPDNRVMPAVGGKNESTAASITPASIYIMPWLGMDTKTSAGASQLPATKEKYNKDVINDKSVKGLFVRLMAPANHLRATCVSRMWIPETNQKFRVVVVGHGAPGLPMGITTRAHHGQTPPAQLFSPYEGVIPTQSERAVINSFMLGSWFAELEAGMRREYRNVGSGEKFQF</sequence>
<dbReference type="EMBL" id="JARJLG010000198">
    <property type="protein sequence ID" value="KAJ7729400.1"/>
    <property type="molecule type" value="Genomic_DNA"/>
</dbReference>
<name>A0AAD7HVN9_9AGAR</name>
<protein>
    <submittedName>
        <fullName evidence="1">Uncharacterized protein</fullName>
    </submittedName>
</protein>
<dbReference type="AlphaFoldDB" id="A0AAD7HVN9"/>
<accession>A0AAD7HVN9</accession>
<keyword evidence="2" id="KW-1185">Reference proteome</keyword>
<evidence type="ECO:0000313" key="1">
    <source>
        <dbReference type="EMBL" id="KAJ7729400.1"/>
    </source>
</evidence>
<comment type="caution">
    <text evidence="1">The sequence shown here is derived from an EMBL/GenBank/DDBJ whole genome shotgun (WGS) entry which is preliminary data.</text>
</comment>
<gene>
    <name evidence="1" type="ORF">DFH07DRAFT_781958</name>
</gene>
<evidence type="ECO:0000313" key="2">
    <source>
        <dbReference type="Proteomes" id="UP001215280"/>
    </source>
</evidence>